<proteinExistence type="predicted"/>
<accession>A0A922G4G2</accession>
<name>A0A922G4G2_CARIL</name>
<dbReference type="AlphaFoldDB" id="A0A922G4G2"/>
<dbReference type="EMBL" id="CM031825">
    <property type="protein sequence ID" value="KAG6733906.1"/>
    <property type="molecule type" value="Genomic_DNA"/>
</dbReference>
<organism evidence="1 2">
    <name type="scientific">Carya illinoinensis</name>
    <name type="common">Pecan</name>
    <dbReference type="NCBI Taxonomy" id="32201"/>
    <lineage>
        <taxon>Eukaryota</taxon>
        <taxon>Viridiplantae</taxon>
        <taxon>Streptophyta</taxon>
        <taxon>Embryophyta</taxon>
        <taxon>Tracheophyta</taxon>
        <taxon>Spermatophyta</taxon>
        <taxon>Magnoliopsida</taxon>
        <taxon>eudicotyledons</taxon>
        <taxon>Gunneridae</taxon>
        <taxon>Pentapetalae</taxon>
        <taxon>rosids</taxon>
        <taxon>fabids</taxon>
        <taxon>Fagales</taxon>
        <taxon>Juglandaceae</taxon>
        <taxon>Carya</taxon>
    </lineage>
</organism>
<evidence type="ECO:0000313" key="2">
    <source>
        <dbReference type="Proteomes" id="UP000811246"/>
    </source>
</evidence>
<gene>
    <name evidence="1" type="ORF">I3842_01G245800</name>
</gene>
<sequence length="56" mass="6101">MAATLLSRFGRSLSCISRRGFSTACDDKLLLPTGKSMNLYSAINQALHTALETDPR</sequence>
<reference evidence="1" key="1">
    <citation type="submission" date="2021-01" db="EMBL/GenBank/DDBJ databases">
        <authorList>
            <person name="Lovell J.T."/>
            <person name="Bentley N."/>
            <person name="Bhattarai G."/>
            <person name="Jenkins J.W."/>
            <person name="Sreedasyam A."/>
            <person name="Alarcon Y."/>
            <person name="Bock C."/>
            <person name="Boston L."/>
            <person name="Carlson J."/>
            <person name="Cervantes K."/>
            <person name="Clermont K."/>
            <person name="Krom N."/>
            <person name="Kubenka K."/>
            <person name="Mamidi S."/>
            <person name="Mattison C."/>
            <person name="Monteros M."/>
            <person name="Pisani C."/>
            <person name="Plott C."/>
            <person name="Rajasekar S."/>
            <person name="Rhein H.S."/>
            <person name="Rohla C."/>
            <person name="Song M."/>
            <person name="Hilaire R.S."/>
            <person name="Shu S."/>
            <person name="Wells L."/>
            <person name="Wang X."/>
            <person name="Webber J."/>
            <person name="Heerema R.J."/>
            <person name="Klein P."/>
            <person name="Conner P."/>
            <person name="Grauke L."/>
            <person name="Grimwood J."/>
            <person name="Schmutz J."/>
            <person name="Randall J.J."/>
        </authorList>
    </citation>
    <scope>NUCLEOTIDE SEQUENCE</scope>
    <source>
        <tissue evidence="1">Leaf</tissue>
    </source>
</reference>
<comment type="caution">
    <text evidence="1">The sequence shown here is derived from an EMBL/GenBank/DDBJ whole genome shotgun (WGS) entry which is preliminary data.</text>
</comment>
<dbReference type="Proteomes" id="UP000811246">
    <property type="component" value="Chromosome 1"/>
</dbReference>
<protein>
    <submittedName>
        <fullName evidence="1">Uncharacterized protein</fullName>
    </submittedName>
</protein>
<evidence type="ECO:0000313" key="1">
    <source>
        <dbReference type="EMBL" id="KAG6733906.1"/>
    </source>
</evidence>